<accession>A0ABQ0CQF1</accession>
<protein>
    <submittedName>
        <fullName evidence="1">Uncharacterized protein</fullName>
    </submittedName>
</protein>
<dbReference type="Proteomes" id="UP001562357">
    <property type="component" value="Unassembled WGS sequence"/>
</dbReference>
<evidence type="ECO:0000313" key="2">
    <source>
        <dbReference type="Proteomes" id="UP001562357"/>
    </source>
</evidence>
<gene>
    <name evidence="1" type="primary">g3971</name>
    <name evidence="1" type="ORF">EsDP_00003971</name>
</gene>
<organism evidence="1 2">
    <name type="scientific">Epichloe bromicola</name>
    <dbReference type="NCBI Taxonomy" id="79588"/>
    <lineage>
        <taxon>Eukaryota</taxon>
        <taxon>Fungi</taxon>
        <taxon>Dikarya</taxon>
        <taxon>Ascomycota</taxon>
        <taxon>Pezizomycotina</taxon>
        <taxon>Sordariomycetes</taxon>
        <taxon>Hypocreomycetidae</taxon>
        <taxon>Hypocreales</taxon>
        <taxon>Clavicipitaceae</taxon>
        <taxon>Epichloe</taxon>
    </lineage>
</organism>
<dbReference type="EMBL" id="BAAFGZ010000141">
    <property type="protein sequence ID" value="GAB0135640.1"/>
    <property type="molecule type" value="Genomic_DNA"/>
</dbReference>
<reference evidence="2" key="1">
    <citation type="submission" date="2024-06" db="EMBL/GenBank/DDBJ databases">
        <title>Draft Genome Sequences of Epichloe bromicola Strains Isolated from Elymus ciliaris.</title>
        <authorList>
            <consortium name="Epichloe bromicola genome sequencing consortium"/>
            <person name="Miura A."/>
            <person name="Imano S."/>
            <person name="Ashida A."/>
            <person name="Sato I."/>
            <person name="Chiba S."/>
            <person name="Tanaka A."/>
            <person name="Camagna M."/>
            <person name="Takemoto D."/>
        </authorList>
    </citation>
    <scope>NUCLEOTIDE SEQUENCE [LARGE SCALE GENOMIC DNA]</scope>
    <source>
        <strain evidence="2">DP</strain>
    </source>
</reference>
<dbReference type="PANTHER" id="PTHR14614:SF109">
    <property type="entry name" value="RIBOSOMAL LYSINE N-METHYLTRANSFERASE 5"/>
    <property type="match status" value="1"/>
</dbReference>
<evidence type="ECO:0000313" key="1">
    <source>
        <dbReference type="EMBL" id="GAB0135640.1"/>
    </source>
</evidence>
<dbReference type="InterPro" id="IPR029063">
    <property type="entry name" value="SAM-dependent_MTases_sf"/>
</dbReference>
<dbReference type="Gene3D" id="3.40.50.150">
    <property type="entry name" value="Vaccinia Virus protein VP39"/>
    <property type="match status" value="1"/>
</dbReference>
<comment type="caution">
    <text evidence="1">The sequence shown here is derived from an EMBL/GenBank/DDBJ whole genome shotgun (WGS) entry which is preliminary data.</text>
</comment>
<name>A0ABQ0CQF1_9HYPO</name>
<keyword evidence="2" id="KW-1185">Reference proteome</keyword>
<dbReference type="Pfam" id="PF10294">
    <property type="entry name" value="Methyltransf_16"/>
    <property type="match status" value="1"/>
</dbReference>
<dbReference type="PANTHER" id="PTHR14614">
    <property type="entry name" value="HEPATOCELLULAR CARCINOMA-ASSOCIATED ANTIGEN"/>
    <property type="match status" value="1"/>
</dbReference>
<proteinExistence type="predicted"/>
<sequence length="183" mass="20025">MLTPSSAVLELGCGISPLNALAAVPRVAHYVLSDQRYVQKLVSRNLVENQNQPSARQRTGGSIAFRALDWEQDEVTPGLAAPACWFDAVIATDCVYNDALVGPFVQTCVDACLLRERRGGDGGCGCVCVVAQQLRDHDVFRAWLGAFLERFRVWRVKGEVLAVEELTARDGFVVHVGVLRQPT</sequence>
<dbReference type="InterPro" id="IPR019410">
    <property type="entry name" value="Methyltransf_16"/>
</dbReference>